<feature type="domain" description="Right handed beta helix" evidence="3">
    <location>
        <begin position="319"/>
        <end position="443"/>
    </location>
</feature>
<dbReference type="Proteomes" id="UP000193834">
    <property type="component" value="Unassembled WGS sequence"/>
</dbReference>
<dbReference type="InterPro" id="IPR024535">
    <property type="entry name" value="RHGA/B-epi-like_pectate_lyase"/>
</dbReference>
<keyword evidence="5" id="KW-1185">Reference proteome</keyword>
<evidence type="ECO:0000313" key="5">
    <source>
        <dbReference type="Proteomes" id="UP000193834"/>
    </source>
</evidence>
<name>A0A1X7K8T6_9BACL</name>
<dbReference type="AlphaFoldDB" id="A0A1X7K8T6"/>
<dbReference type="InterPro" id="IPR006626">
    <property type="entry name" value="PbH1"/>
</dbReference>
<proteinExistence type="predicted"/>
<protein>
    <submittedName>
        <fullName evidence="4">Parallel beta-helix repeat (Two copies)</fullName>
    </submittedName>
</protein>
<dbReference type="Pfam" id="PF12708">
    <property type="entry name" value="Pect-lyase_RHGA_epim"/>
    <property type="match status" value="1"/>
</dbReference>
<dbReference type="EMBL" id="FXAZ01000002">
    <property type="protein sequence ID" value="SMG37454.1"/>
    <property type="molecule type" value="Genomic_DNA"/>
</dbReference>
<dbReference type="SUPFAM" id="SSF51126">
    <property type="entry name" value="Pectin lyase-like"/>
    <property type="match status" value="2"/>
</dbReference>
<dbReference type="InterPro" id="IPR051550">
    <property type="entry name" value="SCF-Subunits/Alg-Epimerases"/>
</dbReference>
<dbReference type="PANTHER" id="PTHR22990">
    <property type="entry name" value="F-BOX ONLY PROTEIN"/>
    <property type="match status" value="1"/>
</dbReference>
<evidence type="ECO:0000256" key="1">
    <source>
        <dbReference type="ARBA" id="ARBA00022737"/>
    </source>
</evidence>
<dbReference type="InterPro" id="IPR012334">
    <property type="entry name" value="Pectin_lyas_fold"/>
</dbReference>
<dbReference type="Gene3D" id="2.160.20.10">
    <property type="entry name" value="Single-stranded right-handed beta-helix, Pectin lyase-like"/>
    <property type="match status" value="2"/>
</dbReference>
<dbReference type="OrthoDB" id="6502305at2"/>
<dbReference type="PANTHER" id="PTHR22990:SF15">
    <property type="entry name" value="F-BOX ONLY PROTEIN 10"/>
    <property type="match status" value="1"/>
</dbReference>
<dbReference type="SMART" id="SM00710">
    <property type="entry name" value="PbH1"/>
    <property type="match status" value="7"/>
</dbReference>
<dbReference type="STRING" id="1852522.SAMN06295960_2222"/>
<sequence>MMAKIRIGVSVVVVVAGVVLGLMIKAMAAQAPDIEVFASDVPVSIPVTNPAQLDYLDGLADNLKKINTSCKQKCINVKKRGVSASGKDVRVNLQKIIDEASKSQSTVYLPAGTYGIKGVLHLRNNVTLIGDGEKTVLRQLQSNKELVSMENVRNVTIYNVKLDQSKVKHTTRESNHTIRIMNSAAIQMSKLVIKGSVSKSQQEYGDAIYVAQKKLYSRKTEQIVAKNIVIDGASRNGIAVVGGQNMLFTDITLKNMSHKLNAAIDIEPDTGAEVRNIKFHNVEVKNENIHVWTETGTINNIVLDKVRALEGRLIIKGKVNNVLFTNGSAPYVTIEVEKDETLRPKNVKLLNSTFSNTKLKEVVFMSGENIMIENCIIKGGTEYGVRDVGIKGYFVMKNTQVYNSKGDGVFLYRAKHVELIGNEVSENKNYGVMLGNTSRSTVDTVVISGKNQFYNNGRDEIQIRLPKSKIIIGPEEQIEGF</sequence>
<dbReference type="InterPro" id="IPR039448">
    <property type="entry name" value="Beta_helix"/>
</dbReference>
<gene>
    <name evidence="4" type="ORF">SAMN06295960_2222</name>
</gene>
<reference evidence="4 5" key="1">
    <citation type="submission" date="2017-04" db="EMBL/GenBank/DDBJ databases">
        <authorList>
            <person name="Afonso C.L."/>
            <person name="Miller P.J."/>
            <person name="Scott M.A."/>
            <person name="Spackman E."/>
            <person name="Goraichik I."/>
            <person name="Dimitrov K.M."/>
            <person name="Suarez D.L."/>
            <person name="Swayne D.E."/>
        </authorList>
    </citation>
    <scope>NUCLEOTIDE SEQUENCE [LARGE SCALE GENOMIC DNA]</scope>
    <source>
        <strain evidence="4 5">11</strain>
    </source>
</reference>
<evidence type="ECO:0000259" key="2">
    <source>
        <dbReference type="Pfam" id="PF12708"/>
    </source>
</evidence>
<feature type="domain" description="Rhamnogalacturonase A/B/Epimerase-like pectate lyase" evidence="2">
    <location>
        <begin position="75"/>
        <end position="283"/>
    </location>
</feature>
<keyword evidence="1" id="KW-0677">Repeat</keyword>
<accession>A0A1X7K8T6</accession>
<dbReference type="InterPro" id="IPR011050">
    <property type="entry name" value="Pectin_lyase_fold/virulence"/>
</dbReference>
<dbReference type="RefSeq" id="WP_085494409.1">
    <property type="nucleotide sequence ID" value="NZ_FXAZ01000002.1"/>
</dbReference>
<evidence type="ECO:0000259" key="3">
    <source>
        <dbReference type="Pfam" id="PF13229"/>
    </source>
</evidence>
<evidence type="ECO:0000313" key="4">
    <source>
        <dbReference type="EMBL" id="SMG37454.1"/>
    </source>
</evidence>
<organism evidence="4 5">
    <name type="scientific">Paenibacillus aquistagni</name>
    <dbReference type="NCBI Taxonomy" id="1852522"/>
    <lineage>
        <taxon>Bacteria</taxon>
        <taxon>Bacillati</taxon>
        <taxon>Bacillota</taxon>
        <taxon>Bacilli</taxon>
        <taxon>Bacillales</taxon>
        <taxon>Paenibacillaceae</taxon>
        <taxon>Paenibacillus</taxon>
    </lineage>
</organism>
<dbReference type="Pfam" id="PF13229">
    <property type="entry name" value="Beta_helix"/>
    <property type="match status" value="1"/>
</dbReference>